<accession>A0A4R7HX10</accession>
<dbReference type="GO" id="GO:0006508">
    <property type="term" value="P:proteolysis"/>
    <property type="evidence" value="ECO:0007669"/>
    <property type="project" value="UniProtKB-KW"/>
</dbReference>
<keyword evidence="5" id="KW-0862">Zinc</keyword>
<dbReference type="Pfam" id="PF00246">
    <property type="entry name" value="Peptidase_M14"/>
    <property type="match status" value="1"/>
</dbReference>
<protein>
    <submittedName>
        <fullName evidence="9">Protein MpaA</fullName>
    </submittedName>
</protein>
<dbReference type="Proteomes" id="UP000294558">
    <property type="component" value="Unassembled WGS sequence"/>
</dbReference>
<evidence type="ECO:0000256" key="4">
    <source>
        <dbReference type="ARBA" id="ARBA00022801"/>
    </source>
</evidence>
<reference evidence="9 10" key="1">
    <citation type="submission" date="2019-03" db="EMBL/GenBank/DDBJ databases">
        <title>Sequencing the genomes of 1000 actinobacteria strains.</title>
        <authorList>
            <person name="Klenk H.-P."/>
        </authorList>
    </citation>
    <scope>NUCLEOTIDE SEQUENCE [LARGE SCALE GENOMIC DNA]</scope>
    <source>
        <strain evidence="9 10">DSM 18936</strain>
    </source>
</reference>
<dbReference type="SMART" id="SM00631">
    <property type="entry name" value="Zn_pept"/>
    <property type="match status" value="1"/>
</dbReference>
<dbReference type="GO" id="GO:0008270">
    <property type="term" value="F:zinc ion binding"/>
    <property type="evidence" value="ECO:0007669"/>
    <property type="project" value="InterPro"/>
</dbReference>
<gene>
    <name evidence="9" type="ORF">BDK89_0654</name>
</gene>
<organism evidence="9 10">
    <name type="scientific">Ilumatobacter fluminis</name>
    <dbReference type="NCBI Taxonomy" id="467091"/>
    <lineage>
        <taxon>Bacteria</taxon>
        <taxon>Bacillati</taxon>
        <taxon>Actinomycetota</taxon>
        <taxon>Acidimicrobiia</taxon>
        <taxon>Acidimicrobiales</taxon>
        <taxon>Ilumatobacteraceae</taxon>
        <taxon>Ilumatobacter</taxon>
    </lineage>
</organism>
<dbReference type="GO" id="GO:0004181">
    <property type="term" value="F:metallocarboxypeptidase activity"/>
    <property type="evidence" value="ECO:0007669"/>
    <property type="project" value="InterPro"/>
</dbReference>
<dbReference type="EMBL" id="SOAU01000001">
    <property type="protein sequence ID" value="TDT15094.1"/>
    <property type="molecule type" value="Genomic_DNA"/>
</dbReference>
<dbReference type="InterPro" id="IPR000834">
    <property type="entry name" value="Peptidase_M14"/>
</dbReference>
<evidence type="ECO:0000256" key="3">
    <source>
        <dbReference type="ARBA" id="ARBA00022670"/>
    </source>
</evidence>
<keyword evidence="3" id="KW-0645">Protease</keyword>
<dbReference type="RefSeq" id="WP_133867584.1">
    <property type="nucleotide sequence ID" value="NZ_SOAU01000001.1"/>
</dbReference>
<keyword evidence="10" id="KW-1185">Reference proteome</keyword>
<dbReference type="SUPFAM" id="SSF53187">
    <property type="entry name" value="Zn-dependent exopeptidases"/>
    <property type="match status" value="1"/>
</dbReference>
<feature type="active site" description="Proton donor/acceptor" evidence="7">
    <location>
        <position position="248"/>
    </location>
</feature>
<evidence type="ECO:0000256" key="2">
    <source>
        <dbReference type="ARBA" id="ARBA00005988"/>
    </source>
</evidence>
<evidence type="ECO:0000256" key="7">
    <source>
        <dbReference type="PROSITE-ProRule" id="PRU01379"/>
    </source>
</evidence>
<feature type="domain" description="Peptidase M14" evidence="8">
    <location>
        <begin position="47"/>
        <end position="273"/>
    </location>
</feature>
<keyword evidence="4" id="KW-0378">Hydrolase</keyword>
<evidence type="ECO:0000256" key="1">
    <source>
        <dbReference type="ARBA" id="ARBA00001947"/>
    </source>
</evidence>
<sequence length="273" mass="29625">MCGDGELRTEPIPERVLTRRRLFLAAAAGAVMTGGVAAAEGGFDQLRGDGLATARKRAERLATPDRRRWEAHRIGTSVEGRPIVAHRTVRPDSRKSVLVVAAVHGDERGVAPVGVELTTVPIPTGIDAWIVPVANPDGWARGSRNNARDVDLNRNFPWWWTRADGGPTPASEPETQALMTLVEQLRPTVTVWIHQPYEYVSAVDPSVEHLARAWAGAAGLAYEPPIAQHGGGETWTYKTMRLPSILVEGTTRDTSADETSAHRRGFEALLAAL</sequence>
<proteinExistence type="inferred from homology"/>
<dbReference type="GO" id="GO:0005615">
    <property type="term" value="C:extracellular space"/>
    <property type="evidence" value="ECO:0007669"/>
    <property type="project" value="TreeGrafter"/>
</dbReference>
<dbReference type="OrthoDB" id="5240362at2"/>
<dbReference type="PANTHER" id="PTHR11705">
    <property type="entry name" value="PROTEASE FAMILY M14 CARBOXYPEPTIDASE A,B"/>
    <property type="match status" value="1"/>
</dbReference>
<evidence type="ECO:0000256" key="5">
    <source>
        <dbReference type="ARBA" id="ARBA00022833"/>
    </source>
</evidence>
<dbReference type="AlphaFoldDB" id="A0A4R7HX10"/>
<comment type="caution">
    <text evidence="9">The sequence shown here is derived from an EMBL/GenBank/DDBJ whole genome shotgun (WGS) entry which is preliminary data.</text>
</comment>
<evidence type="ECO:0000256" key="6">
    <source>
        <dbReference type="ARBA" id="ARBA00023049"/>
    </source>
</evidence>
<dbReference type="PROSITE" id="PS52035">
    <property type="entry name" value="PEPTIDASE_M14"/>
    <property type="match status" value="1"/>
</dbReference>
<comment type="similarity">
    <text evidence="2 7">Belongs to the peptidase M14 family.</text>
</comment>
<name>A0A4R7HX10_9ACTN</name>
<keyword evidence="6" id="KW-0482">Metalloprotease</keyword>
<comment type="cofactor">
    <cofactor evidence="1">
        <name>Zn(2+)</name>
        <dbReference type="ChEBI" id="CHEBI:29105"/>
    </cofactor>
</comment>
<dbReference type="PANTHER" id="PTHR11705:SF143">
    <property type="entry name" value="SLL0236 PROTEIN"/>
    <property type="match status" value="1"/>
</dbReference>
<evidence type="ECO:0000313" key="10">
    <source>
        <dbReference type="Proteomes" id="UP000294558"/>
    </source>
</evidence>
<dbReference type="Gene3D" id="3.40.630.10">
    <property type="entry name" value="Zn peptidases"/>
    <property type="match status" value="1"/>
</dbReference>
<evidence type="ECO:0000259" key="8">
    <source>
        <dbReference type="PROSITE" id="PS52035"/>
    </source>
</evidence>
<evidence type="ECO:0000313" key="9">
    <source>
        <dbReference type="EMBL" id="TDT15094.1"/>
    </source>
</evidence>